<dbReference type="eggNOG" id="arCOG00826">
    <property type="taxonomic scope" value="Archaea"/>
</dbReference>
<dbReference type="KEGG" id="asc:ASAC_0513"/>
<name>D9Q0T2_ACIS3</name>
<dbReference type="OrthoDB" id="43754at2157"/>
<evidence type="ECO:0000256" key="1">
    <source>
        <dbReference type="ARBA" id="ARBA00022679"/>
    </source>
</evidence>
<organism evidence="4 5">
    <name type="scientific">Acidilobus saccharovorans (strain DSM 16705 / JCM 18335 / VKM B-2471 / 345-15)</name>
    <dbReference type="NCBI Taxonomy" id="666510"/>
    <lineage>
        <taxon>Archaea</taxon>
        <taxon>Thermoproteota</taxon>
        <taxon>Thermoprotei</taxon>
        <taxon>Acidilobales</taxon>
        <taxon>Acidilobaceae</taxon>
        <taxon>Acidilobus</taxon>
    </lineage>
</organism>
<protein>
    <submittedName>
        <fullName evidence="4">Putative acetyltransferase</fullName>
    </submittedName>
</protein>
<dbReference type="InParanoid" id="D9Q0T2"/>
<keyword evidence="5" id="KW-1185">Reference proteome</keyword>
<dbReference type="InterPro" id="IPR000182">
    <property type="entry name" value="GNAT_dom"/>
</dbReference>
<dbReference type="AlphaFoldDB" id="D9Q0T2"/>
<evidence type="ECO:0000256" key="2">
    <source>
        <dbReference type="ARBA" id="ARBA00023315"/>
    </source>
</evidence>
<reference evidence="4 5" key="1">
    <citation type="journal article" date="2010" name="Appl. Environ. Microbiol.">
        <title>The genome sequence of the crenarchaeon Acidilobus saccharovorans supports a new order, Acidilobales, and suggests an important ecological role in terrestrial acidic hot springs.</title>
        <authorList>
            <person name="Mardanov A.V."/>
            <person name="Svetlitchnyi V.A."/>
            <person name="Beletsky A.V."/>
            <person name="Prokofeva M.I."/>
            <person name="Bonch-Osmolovskaya E.A."/>
            <person name="Ravin N.V."/>
            <person name="Skryabin K.G."/>
        </authorList>
    </citation>
    <scope>NUCLEOTIDE SEQUENCE [LARGE SCALE GENOMIC DNA]</scope>
    <source>
        <strain evidence="5">DSM 16705 / JCM 18335 / VKM B-2471 / 345-15</strain>
    </source>
</reference>
<dbReference type="Proteomes" id="UP000000346">
    <property type="component" value="Chromosome"/>
</dbReference>
<dbReference type="InterPro" id="IPR016181">
    <property type="entry name" value="Acyl_CoA_acyltransferase"/>
</dbReference>
<dbReference type="CDD" id="cd04301">
    <property type="entry name" value="NAT_SF"/>
    <property type="match status" value="1"/>
</dbReference>
<feature type="domain" description="N-acetyltransferase" evidence="3">
    <location>
        <begin position="7"/>
        <end position="159"/>
    </location>
</feature>
<dbReference type="PANTHER" id="PTHR43877">
    <property type="entry name" value="AMINOALKYLPHOSPHONATE N-ACETYLTRANSFERASE-RELATED-RELATED"/>
    <property type="match status" value="1"/>
</dbReference>
<keyword evidence="2" id="KW-0012">Acyltransferase</keyword>
<dbReference type="SUPFAM" id="SSF55729">
    <property type="entry name" value="Acyl-CoA N-acyltransferases (Nat)"/>
    <property type="match status" value="1"/>
</dbReference>
<dbReference type="HOGENOM" id="CLU_013985_36_1_2"/>
<dbReference type="PROSITE" id="PS51186">
    <property type="entry name" value="GNAT"/>
    <property type="match status" value="1"/>
</dbReference>
<evidence type="ECO:0000313" key="5">
    <source>
        <dbReference type="Proteomes" id="UP000000346"/>
    </source>
</evidence>
<proteinExistence type="predicted"/>
<sequence length="159" mass="18212">MYAETGINIRRAIKEDVKQLSELIYRFYSFNAEFDPSWAAVNNLRELANDRANKLVEDQESLVLVAVQGLEVIGYLVAYVEENDLLINGRQLVIKELYVKPEQRRQGVATLLVNRARDEARKQGASLVTVEFPAGNKIAEDLYAKMGFRPYLVRYVKEV</sequence>
<dbReference type="InterPro" id="IPR050832">
    <property type="entry name" value="Bact_Acetyltransf"/>
</dbReference>
<accession>D9Q0T2</accession>
<dbReference type="Pfam" id="PF00583">
    <property type="entry name" value="Acetyltransf_1"/>
    <property type="match status" value="1"/>
</dbReference>
<dbReference type="EMBL" id="CP001742">
    <property type="protein sequence ID" value="ADL18920.1"/>
    <property type="molecule type" value="Genomic_DNA"/>
</dbReference>
<evidence type="ECO:0000259" key="3">
    <source>
        <dbReference type="PROSITE" id="PS51186"/>
    </source>
</evidence>
<dbReference type="Gene3D" id="3.40.630.30">
    <property type="match status" value="1"/>
</dbReference>
<keyword evidence="1 4" id="KW-0808">Transferase</keyword>
<dbReference type="STRING" id="666510.ASAC_0513"/>
<dbReference type="GO" id="GO:0016747">
    <property type="term" value="F:acyltransferase activity, transferring groups other than amino-acyl groups"/>
    <property type="evidence" value="ECO:0007669"/>
    <property type="project" value="InterPro"/>
</dbReference>
<gene>
    <name evidence="4" type="ordered locus">ASAC_0513</name>
</gene>
<evidence type="ECO:0000313" key="4">
    <source>
        <dbReference type="EMBL" id="ADL18920.1"/>
    </source>
</evidence>